<organism evidence="1 2">
    <name type="scientific">Vibrio jasicida</name>
    <dbReference type="NCBI Taxonomy" id="766224"/>
    <lineage>
        <taxon>Bacteria</taxon>
        <taxon>Pseudomonadati</taxon>
        <taxon>Pseudomonadota</taxon>
        <taxon>Gammaproteobacteria</taxon>
        <taxon>Vibrionales</taxon>
        <taxon>Vibrionaceae</taxon>
        <taxon>Vibrio</taxon>
    </lineage>
</organism>
<reference evidence="1" key="1">
    <citation type="submission" date="2022-01" db="EMBL/GenBank/DDBJ databases">
        <authorList>
            <person name="Lagorce A."/>
        </authorList>
    </citation>
    <scope>NUCLEOTIDE SEQUENCE</scope>
    <source>
        <strain evidence="1">Th15_F1_A12</strain>
    </source>
</reference>
<evidence type="ECO:0008006" key="3">
    <source>
        <dbReference type="Google" id="ProtNLM"/>
    </source>
</evidence>
<name>A0AAU9QHL0_9VIBR</name>
<gene>
    <name evidence="1" type="ORF">THF1A12_160016</name>
</gene>
<comment type="caution">
    <text evidence="1">The sequence shown here is derived from an EMBL/GenBank/DDBJ whole genome shotgun (WGS) entry which is preliminary data.</text>
</comment>
<dbReference type="Proteomes" id="UP001295462">
    <property type="component" value="Unassembled WGS sequence"/>
</dbReference>
<evidence type="ECO:0000313" key="2">
    <source>
        <dbReference type="Proteomes" id="UP001295462"/>
    </source>
</evidence>
<dbReference type="EMBL" id="CAKMUD010000068">
    <property type="protein sequence ID" value="CAH1579690.1"/>
    <property type="molecule type" value="Genomic_DNA"/>
</dbReference>
<evidence type="ECO:0000313" key="1">
    <source>
        <dbReference type="EMBL" id="CAH1579690.1"/>
    </source>
</evidence>
<proteinExistence type="predicted"/>
<dbReference type="AlphaFoldDB" id="A0AAU9QHL0"/>
<sequence>MHIHTSKGGAYLLTYGTHKGIPALVVNNNKFVPTQNENPNFPEYGKRANYIHVHWGYKTTWKGSAGCPTIHPGQWKEFLSKVPSGLGMLVIP</sequence>
<protein>
    <recommendedName>
        <fullName evidence="3">YkuD domain-containing protein</fullName>
    </recommendedName>
</protein>
<accession>A0AAU9QHL0</accession>